<accession>A0AA88UGV5</accession>
<keyword evidence="5" id="KW-1185">Reference proteome</keyword>
<dbReference type="InterPro" id="IPR000467">
    <property type="entry name" value="G_patch_dom"/>
</dbReference>
<evidence type="ECO:0000259" key="3">
    <source>
        <dbReference type="PROSITE" id="PS50174"/>
    </source>
</evidence>
<proteinExistence type="predicted"/>
<name>A0AA88UGV5_9ASTE</name>
<feature type="compositionally biased region" description="Basic and acidic residues" evidence="2">
    <location>
        <begin position="378"/>
        <end position="390"/>
    </location>
</feature>
<comment type="caution">
    <text evidence="4">The sequence shown here is derived from an EMBL/GenBank/DDBJ whole genome shotgun (WGS) entry which is preliminary data.</text>
</comment>
<feature type="domain" description="G-patch" evidence="3">
    <location>
        <begin position="333"/>
        <end position="379"/>
    </location>
</feature>
<gene>
    <name evidence="4" type="ORF">RJ640_001788</name>
</gene>
<reference evidence="4" key="1">
    <citation type="submission" date="2022-12" db="EMBL/GenBank/DDBJ databases">
        <title>Draft genome assemblies for two species of Escallonia (Escalloniales).</title>
        <authorList>
            <person name="Chanderbali A."/>
            <person name="Dervinis C."/>
            <person name="Anghel I."/>
            <person name="Soltis D."/>
            <person name="Soltis P."/>
            <person name="Zapata F."/>
        </authorList>
    </citation>
    <scope>NUCLEOTIDE SEQUENCE</scope>
    <source>
        <strain evidence="4">UCBG92.1500</strain>
        <tissue evidence="4">Leaf</tissue>
    </source>
</reference>
<dbReference type="PANTHER" id="PTHR47650">
    <property type="entry name" value="ZINC FINGER CCCH DOMAIN-CONTAINING PROTEIN 22"/>
    <property type="match status" value="1"/>
</dbReference>
<feature type="region of interest" description="Disordered" evidence="2">
    <location>
        <begin position="280"/>
        <end position="312"/>
    </location>
</feature>
<dbReference type="Proteomes" id="UP001187471">
    <property type="component" value="Unassembled WGS sequence"/>
</dbReference>
<feature type="compositionally biased region" description="Basic residues" evidence="2">
    <location>
        <begin position="391"/>
        <end position="403"/>
    </location>
</feature>
<dbReference type="GO" id="GO:0003676">
    <property type="term" value="F:nucleic acid binding"/>
    <property type="evidence" value="ECO:0007669"/>
    <property type="project" value="InterPro"/>
</dbReference>
<feature type="region of interest" description="Disordered" evidence="2">
    <location>
        <begin position="378"/>
        <end position="403"/>
    </location>
</feature>
<sequence>MAEQEARLLEEQLQHQLQEQKDSLAAVNHALASDPSNFELLSVGSLLNPNFPLFSFLSIIREELVQAIKDAEESLLHLKRARLLQVADLVLQRSNCTAEAVRREPLDPTYCKAEGLEDHCYSVGSKCRFRHTDGRWYDGLIVGLEGPNAAKIAFLTPTSESMLEEGDGMRSTDVGEGENSEECASSFFSNDVDLVLTAAYRMVWIDAPLSSLKKYIPTLWDASLVGSSIWAVSDTKAGIWRKAELELWDDQVEMGQVVFRHDGSSSKLGTGDISLSKYAQISDEEEKDSSSGQSECSDYEEDSSEGSGLLESSSLLRGIQTETAVFAKWENHTRGIASKMMASMGYREGMGLGASGQGMLNPISVKVLPRKQSLDHALDSRENYEKENQKKKQSRGGKRKRDKKFAAAARAAKEDEKSSPDVFSLINTQLTMQGEASTNGSAKKQWEKASVKGKKEDRWALVAYDDEMKDLRMRIEKLEEMVNRNKKEKVVCDAAMRKLNETRKALAEAEAAHASASDAVVSKEREKRWLKF</sequence>
<evidence type="ECO:0000313" key="4">
    <source>
        <dbReference type="EMBL" id="KAK2974702.1"/>
    </source>
</evidence>
<protein>
    <recommendedName>
        <fullName evidence="3">G-patch domain-containing protein</fullName>
    </recommendedName>
</protein>
<dbReference type="Pfam" id="PF01585">
    <property type="entry name" value="G-patch"/>
    <property type="match status" value="1"/>
</dbReference>
<feature type="coiled-coil region" evidence="1">
    <location>
        <begin position="1"/>
        <end position="30"/>
    </location>
</feature>
<evidence type="ECO:0000313" key="5">
    <source>
        <dbReference type="Proteomes" id="UP001187471"/>
    </source>
</evidence>
<feature type="compositionally biased region" description="Basic and acidic residues" evidence="2">
    <location>
        <begin position="521"/>
        <end position="532"/>
    </location>
</feature>
<dbReference type="PROSITE" id="PS50174">
    <property type="entry name" value="G_PATCH"/>
    <property type="match status" value="1"/>
</dbReference>
<dbReference type="SMART" id="SM00443">
    <property type="entry name" value="G_patch"/>
    <property type="match status" value="1"/>
</dbReference>
<feature type="region of interest" description="Disordered" evidence="2">
    <location>
        <begin position="511"/>
        <end position="532"/>
    </location>
</feature>
<evidence type="ECO:0000256" key="2">
    <source>
        <dbReference type="SAM" id="MobiDB-lite"/>
    </source>
</evidence>
<dbReference type="PANTHER" id="PTHR47650:SF2">
    <property type="entry name" value="ZINC FINGER CCCH DOMAIN-CONTAINING PROTEIN 22"/>
    <property type="match status" value="1"/>
</dbReference>
<keyword evidence="1" id="KW-0175">Coiled coil</keyword>
<dbReference type="AlphaFoldDB" id="A0AA88UGV5"/>
<organism evidence="4 5">
    <name type="scientific">Escallonia rubra</name>
    <dbReference type="NCBI Taxonomy" id="112253"/>
    <lineage>
        <taxon>Eukaryota</taxon>
        <taxon>Viridiplantae</taxon>
        <taxon>Streptophyta</taxon>
        <taxon>Embryophyta</taxon>
        <taxon>Tracheophyta</taxon>
        <taxon>Spermatophyta</taxon>
        <taxon>Magnoliopsida</taxon>
        <taxon>eudicotyledons</taxon>
        <taxon>Gunneridae</taxon>
        <taxon>Pentapetalae</taxon>
        <taxon>asterids</taxon>
        <taxon>campanulids</taxon>
        <taxon>Escalloniales</taxon>
        <taxon>Escalloniaceae</taxon>
        <taxon>Escallonia</taxon>
    </lineage>
</organism>
<dbReference type="EMBL" id="JAVXUO010002285">
    <property type="protein sequence ID" value="KAK2974702.1"/>
    <property type="molecule type" value="Genomic_DNA"/>
</dbReference>
<evidence type="ECO:0000256" key="1">
    <source>
        <dbReference type="SAM" id="Coils"/>
    </source>
</evidence>